<dbReference type="AlphaFoldDB" id="A0A099I7N2"/>
<dbReference type="InterPro" id="IPR032834">
    <property type="entry name" value="NatK-like_C"/>
</dbReference>
<dbReference type="Proteomes" id="UP000030008">
    <property type="component" value="Unassembled WGS sequence"/>
</dbReference>
<dbReference type="EMBL" id="JQIF01000023">
    <property type="protein sequence ID" value="KGJ53964.1"/>
    <property type="molecule type" value="Genomic_DNA"/>
</dbReference>
<protein>
    <recommendedName>
        <fullName evidence="1">Sensor histidine kinase NatK-like C-terminal domain-containing protein</fullName>
    </recommendedName>
</protein>
<dbReference type="SUPFAM" id="SSF55874">
    <property type="entry name" value="ATPase domain of HSP90 chaperone/DNA topoisomerase II/histidine kinase"/>
    <property type="match status" value="1"/>
</dbReference>
<dbReference type="GO" id="GO:0042802">
    <property type="term" value="F:identical protein binding"/>
    <property type="evidence" value="ECO:0007669"/>
    <property type="project" value="TreeGrafter"/>
</dbReference>
<name>A0A099I7N2_CLOIN</name>
<evidence type="ECO:0000313" key="3">
    <source>
        <dbReference type="Proteomes" id="UP000030008"/>
    </source>
</evidence>
<dbReference type="PANTHER" id="PTHR40448:SF1">
    <property type="entry name" value="TWO-COMPONENT SENSOR HISTIDINE KINASE"/>
    <property type="match status" value="1"/>
</dbReference>
<evidence type="ECO:0000259" key="1">
    <source>
        <dbReference type="Pfam" id="PF14501"/>
    </source>
</evidence>
<comment type="caution">
    <text evidence="2">The sequence shown here is derived from an EMBL/GenBank/DDBJ whole genome shotgun (WGS) entry which is preliminary data.</text>
</comment>
<organism evidence="2 3">
    <name type="scientific">Clostridium innocuum</name>
    <dbReference type="NCBI Taxonomy" id="1522"/>
    <lineage>
        <taxon>Bacteria</taxon>
        <taxon>Bacillati</taxon>
        <taxon>Bacillota</taxon>
        <taxon>Clostridia</taxon>
        <taxon>Eubacteriales</taxon>
        <taxon>Clostridiaceae</taxon>
        <taxon>Clostridium</taxon>
    </lineage>
</organism>
<accession>A0A099I7N2</accession>
<feature type="domain" description="Sensor histidine kinase NatK-like C-terminal" evidence="1">
    <location>
        <begin position="66"/>
        <end position="170"/>
    </location>
</feature>
<sequence length="173" mass="19872">MLESTIKVDDELALKCLQDIIGKMEIIDVLSTSNMYLNYLINSKVEKIKSLNIDLTCDFKNTQDFLNLFELTTILGNLMDNAIEAQKNVENKRFIKLSTIKKADRVRLIIENSCNIEEIHMDNQKLITSKEDKENHGIGFNRVCEVVKEKNGIITRTVNHKIFTVEIVLPIES</sequence>
<dbReference type="InterPro" id="IPR036890">
    <property type="entry name" value="HATPase_C_sf"/>
</dbReference>
<dbReference type="Pfam" id="PF14501">
    <property type="entry name" value="HATPase_c_5"/>
    <property type="match status" value="1"/>
</dbReference>
<gene>
    <name evidence="2" type="ORF">CIAN88_05280</name>
</gene>
<reference evidence="2 3" key="1">
    <citation type="submission" date="2014-08" db="EMBL/GenBank/DDBJ databases">
        <title>Clostridium innocuum, an unnegligible vancomycin-resistant pathogen causing extra-intestinal infections.</title>
        <authorList>
            <person name="Feng Y."/>
            <person name="Chiu C.-H."/>
        </authorList>
    </citation>
    <scope>NUCLEOTIDE SEQUENCE [LARGE SCALE GENOMIC DNA]</scope>
    <source>
        <strain evidence="2 3">AN88</strain>
    </source>
</reference>
<dbReference type="RefSeq" id="WP_044904491.1">
    <property type="nucleotide sequence ID" value="NZ_JQIF01000023.1"/>
</dbReference>
<evidence type="ECO:0000313" key="2">
    <source>
        <dbReference type="EMBL" id="KGJ53964.1"/>
    </source>
</evidence>
<dbReference type="PANTHER" id="PTHR40448">
    <property type="entry name" value="TWO-COMPONENT SENSOR HISTIDINE KINASE"/>
    <property type="match status" value="1"/>
</dbReference>
<proteinExistence type="predicted"/>
<dbReference type="Gene3D" id="3.30.565.10">
    <property type="entry name" value="Histidine kinase-like ATPase, C-terminal domain"/>
    <property type="match status" value="1"/>
</dbReference>